<keyword evidence="1" id="KW-0677">Repeat</keyword>
<dbReference type="AlphaFoldDB" id="A0A7J7G1Y5"/>
<evidence type="ECO:0000313" key="2">
    <source>
        <dbReference type="EMBL" id="KAF5934733.1"/>
    </source>
</evidence>
<reference evidence="2 3" key="2">
    <citation type="submission" date="2020-07" db="EMBL/GenBank/DDBJ databases">
        <title>Genome assembly of wild tea tree DASZ reveals pedigree and selection history of tea varieties.</title>
        <authorList>
            <person name="Zhang W."/>
        </authorList>
    </citation>
    <scope>NUCLEOTIDE SEQUENCE [LARGE SCALE GENOMIC DNA]</scope>
    <source>
        <strain evidence="3">cv. G240</strain>
        <tissue evidence="2">Leaf</tissue>
    </source>
</reference>
<dbReference type="GO" id="GO:0003723">
    <property type="term" value="F:RNA binding"/>
    <property type="evidence" value="ECO:0007669"/>
    <property type="project" value="InterPro"/>
</dbReference>
<dbReference type="PANTHER" id="PTHR47926">
    <property type="entry name" value="PENTATRICOPEPTIDE REPEAT-CONTAINING PROTEIN"/>
    <property type="match status" value="1"/>
</dbReference>
<dbReference type="EMBL" id="JACBKZ010000013">
    <property type="protein sequence ID" value="KAF5934733.1"/>
    <property type="molecule type" value="Genomic_DNA"/>
</dbReference>
<dbReference type="Pfam" id="PF01535">
    <property type="entry name" value="PPR"/>
    <property type="match status" value="1"/>
</dbReference>
<evidence type="ECO:0008006" key="4">
    <source>
        <dbReference type="Google" id="ProtNLM"/>
    </source>
</evidence>
<dbReference type="PANTHER" id="PTHR47926:SF376">
    <property type="entry name" value="TETRATRICOPEPTIDE-LIKE HELICAL DOMAIN SUPERFAMILY"/>
    <property type="match status" value="1"/>
</dbReference>
<accession>A0A7J7G1Y5</accession>
<name>A0A7J7G1Y5_CAMSI</name>
<comment type="caution">
    <text evidence="2">The sequence shown here is derived from an EMBL/GenBank/DDBJ whole genome shotgun (WGS) entry which is preliminary data.</text>
</comment>
<sequence length="118" mass="13572">MVEARLMFDEMPERDVFVWTMMVSVNMYAKYGSLNKSLLVFFKLRGKNLFCWNSIIEGLSVHGYAEEALAICIGINTKHANCAKLCYLGCFTKRLNNSGYYTLLVNMYAESNQWKEVA</sequence>
<dbReference type="Proteomes" id="UP000593564">
    <property type="component" value="Unassembled WGS sequence"/>
</dbReference>
<gene>
    <name evidence="2" type="ORF">HYC85_025862</name>
</gene>
<keyword evidence="3" id="KW-1185">Reference proteome</keyword>
<organism evidence="2 3">
    <name type="scientific">Camellia sinensis</name>
    <name type="common">Tea plant</name>
    <name type="synonym">Thea sinensis</name>
    <dbReference type="NCBI Taxonomy" id="4442"/>
    <lineage>
        <taxon>Eukaryota</taxon>
        <taxon>Viridiplantae</taxon>
        <taxon>Streptophyta</taxon>
        <taxon>Embryophyta</taxon>
        <taxon>Tracheophyta</taxon>
        <taxon>Spermatophyta</taxon>
        <taxon>Magnoliopsida</taxon>
        <taxon>eudicotyledons</taxon>
        <taxon>Gunneridae</taxon>
        <taxon>Pentapetalae</taxon>
        <taxon>asterids</taxon>
        <taxon>Ericales</taxon>
        <taxon>Theaceae</taxon>
        <taxon>Camellia</taxon>
    </lineage>
</organism>
<dbReference type="GO" id="GO:0009451">
    <property type="term" value="P:RNA modification"/>
    <property type="evidence" value="ECO:0007669"/>
    <property type="project" value="InterPro"/>
</dbReference>
<evidence type="ECO:0000256" key="1">
    <source>
        <dbReference type="ARBA" id="ARBA00022737"/>
    </source>
</evidence>
<protein>
    <recommendedName>
        <fullName evidence="4">Pentatricopeptide repeat-containing protein</fullName>
    </recommendedName>
</protein>
<dbReference type="InterPro" id="IPR046960">
    <property type="entry name" value="PPR_At4g14850-like_plant"/>
</dbReference>
<dbReference type="Gene3D" id="1.25.40.10">
    <property type="entry name" value="Tetratricopeptide repeat domain"/>
    <property type="match status" value="1"/>
</dbReference>
<dbReference type="InterPro" id="IPR011990">
    <property type="entry name" value="TPR-like_helical_dom_sf"/>
</dbReference>
<evidence type="ECO:0000313" key="3">
    <source>
        <dbReference type="Proteomes" id="UP000593564"/>
    </source>
</evidence>
<dbReference type="InterPro" id="IPR002885">
    <property type="entry name" value="PPR_rpt"/>
</dbReference>
<reference evidence="3" key="1">
    <citation type="journal article" date="2020" name="Nat. Commun.">
        <title>Genome assembly of wild tea tree DASZ reveals pedigree and selection history of tea varieties.</title>
        <authorList>
            <person name="Zhang W."/>
            <person name="Zhang Y."/>
            <person name="Qiu H."/>
            <person name="Guo Y."/>
            <person name="Wan H."/>
            <person name="Zhang X."/>
            <person name="Scossa F."/>
            <person name="Alseekh S."/>
            <person name="Zhang Q."/>
            <person name="Wang P."/>
            <person name="Xu L."/>
            <person name="Schmidt M.H."/>
            <person name="Jia X."/>
            <person name="Li D."/>
            <person name="Zhu A."/>
            <person name="Guo F."/>
            <person name="Chen W."/>
            <person name="Ni D."/>
            <person name="Usadel B."/>
            <person name="Fernie A.R."/>
            <person name="Wen W."/>
        </authorList>
    </citation>
    <scope>NUCLEOTIDE SEQUENCE [LARGE SCALE GENOMIC DNA]</scope>
    <source>
        <strain evidence="3">cv. G240</strain>
    </source>
</reference>
<proteinExistence type="predicted"/>